<keyword evidence="2" id="KW-0812">Transmembrane</keyword>
<accession>A0A6D2JP16</accession>
<sequence>MNVKLRTKKTSAPQRFGRQGRGQERVDGRQGHSTRPGSRRSIELAALFFLFIVEVCVAPLALVEPG</sequence>
<evidence type="ECO:0000256" key="1">
    <source>
        <dbReference type="SAM" id="MobiDB-lite"/>
    </source>
</evidence>
<dbReference type="Proteomes" id="UP000467841">
    <property type="component" value="Unassembled WGS sequence"/>
</dbReference>
<feature type="transmembrane region" description="Helical" evidence="2">
    <location>
        <begin position="44"/>
        <end position="63"/>
    </location>
</feature>
<name>A0A6D2JP16_9BRAS</name>
<dbReference type="AlphaFoldDB" id="A0A6D2JP16"/>
<gene>
    <name evidence="3" type="ORF">MERR_LOCUS28777</name>
</gene>
<evidence type="ECO:0000313" key="4">
    <source>
        <dbReference type="Proteomes" id="UP000467841"/>
    </source>
</evidence>
<evidence type="ECO:0000256" key="2">
    <source>
        <dbReference type="SAM" id="Phobius"/>
    </source>
</evidence>
<reference evidence="3" key="1">
    <citation type="submission" date="2020-01" db="EMBL/GenBank/DDBJ databases">
        <authorList>
            <person name="Mishra B."/>
        </authorList>
    </citation>
    <scope>NUCLEOTIDE SEQUENCE [LARGE SCALE GENOMIC DNA]</scope>
</reference>
<protein>
    <submittedName>
        <fullName evidence="3">Uncharacterized protein</fullName>
    </submittedName>
</protein>
<dbReference type="EMBL" id="CACVBM020001248">
    <property type="protein sequence ID" value="CAA7041542.1"/>
    <property type="molecule type" value="Genomic_DNA"/>
</dbReference>
<feature type="compositionally biased region" description="Basic and acidic residues" evidence="1">
    <location>
        <begin position="21"/>
        <end position="30"/>
    </location>
</feature>
<organism evidence="3 4">
    <name type="scientific">Microthlaspi erraticum</name>
    <dbReference type="NCBI Taxonomy" id="1685480"/>
    <lineage>
        <taxon>Eukaryota</taxon>
        <taxon>Viridiplantae</taxon>
        <taxon>Streptophyta</taxon>
        <taxon>Embryophyta</taxon>
        <taxon>Tracheophyta</taxon>
        <taxon>Spermatophyta</taxon>
        <taxon>Magnoliopsida</taxon>
        <taxon>eudicotyledons</taxon>
        <taxon>Gunneridae</taxon>
        <taxon>Pentapetalae</taxon>
        <taxon>rosids</taxon>
        <taxon>malvids</taxon>
        <taxon>Brassicales</taxon>
        <taxon>Brassicaceae</taxon>
        <taxon>Coluteocarpeae</taxon>
        <taxon>Microthlaspi</taxon>
    </lineage>
</organism>
<keyword evidence="4" id="KW-1185">Reference proteome</keyword>
<keyword evidence="2" id="KW-1133">Transmembrane helix</keyword>
<comment type="caution">
    <text evidence="3">The sequence shown here is derived from an EMBL/GenBank/DDBJ whole genome shotgun (WGS) entry which is preliminary data.</text>
</comment>
<proteinExistence type="predicted"/>
<evidence type="ECO:0000313" key="3">
    <source>
        <dbReference type="EMBL" id="CAA7041542.1"/>
    </source>
</evidence>
<feature type="region of interest" description="Disordered" evidence="1">
    <location>
        <begin position="1"/>
        <end position="38"/>
    </location>
</feature>
<keyword evidence="2" id="KW-0472">Membrane</keyword>